<keyword evidence="6" id="KW-0119">Carbohydrate metabolism</keyword>
<dbReference type="STRING" id="1754192.A0A1Y1XMH1"/>
<dbReference type="Pfam" id="PF13855">
    <property type="entry name" value="LRR_8"/>
    <property type="match status" value="1"/>
</dbReference>
<evidence type="ECO:0000256" key="4">
    <source>
        <dbReference type="ARBA" id="ARBA00022729"/>
    </source>
</evidence>
<dbReference type="CDD" id="cd11618">
    <property type="entry name" value="ChtBD1_1"/>
    <property type="match status" value="1"/>
</dbReference>
<dbReference type="InterPro" id="IPR032675">
    <property type="entry name" value="LRR_dom_sf"/>
</dbReference>
<evidence type="ECO:0000313" key="10">
    <source>
        <dbReference type="EMBL" id="ORX86947.1"/>
    </source>
</evidence>
<keyword evidence="5" id="KW-0378">Hydrolase</keyword>
<dbReference type="Gene3D" id="3.30.60.10">
    <property type="entry name" value="Endochitinase-like"/>
    <property type="match status" value="3"/>
</dbReference>
<feature type="chain" id="PRO_5012237421" evidence="8">
    <location>
        <begin position="19"/>
        <end position="436"/>
    </location>
</feature>
<dbReference type="OrthoDB" id="2108026at2759"/>
<evidence type="ECO:0000256" key="1">
    <source>
        <dbReference type="ARBA" id="ARBA00001941"/>
    </source>
</evidence>
<feature type="disulfide bond" evidence="7">
    <location>
        <begin position="405"/>
        <end position="417"/>
    </location>
</feature>
<dbReference type="InterPro" id="IPR036861">
    <property type="entry name" value="Endochitinase-like_sf"/>
</dbReference>
<comment type="caution">
    <text evidence="10">The sequence shown here is derived from an EMBL/GenBank/DDBJ whole genome shotgun (WGS) entry which is preliminary data.</text>
</comment>
<sequence>MNYKSILSFICFSAFALANECDDLFEKYDGKYNPDAGSSSELGCFADDDGKISELYIGKYDFSNEVSSKIETLERLYYEDWKITQEVIDNASKQTNLKYFELRDCDFDDNLNFDPLKSLTSLIKIDFWAKDKKMKEFPEFIFSLTSLEAIYLQNQDITEIPDSFENLKNLEILHLRENNMDTEVPQSLNKLPKLRILNLSNNKNIKGKTLTNEHLSYCFYGDNTKDLCKVKNIKCFENSDEKIKSCDNNSSSDDKISTDGTCGKGKGRCPDGKCCSKYGYCGITEKHCLISKGCQSEFGECDSSGATTTTTTKTTTTIKKNLPTSTDGRCGEKYGVCSEGNCCSKYGWCGNSDKYCNEGCQSEFGKCSITKTTTTSKKTTKKSTKTTKQLPTSTNGRCGEKYGVCPSGQCCSKYGWCGKGSEYCKKECQSSYGKCD</sequence>
<keyword evidence="4 8" id="KW-0732">Signal</keyword>
<dbReference type="PANTHER" id="PTHR46471">
    <property type="entry name" value="CHITIN DEACETYLASE"/>
    <property type="match status" value="1"/>
</dbReference>
<evidence type="ECO:0000259" key="9">
    <source>
        <dbReference type="PROSITE" id="PS50941"/>
    </source>
</evidence>
<dbReference type="InterPro" id="IPR001611">
    <property type="entry name" value="Leu-rich_rpt"/>
</dbReference>
<proteinExistence type="predicted"/>
<dbReference type="PANTHER" id="PTHR46471:SF2">
    <property type="entry name" value="CHITIN DEACETYLASE-RELATED"/>
    <property type="match status" value="1"/>
</dbReference>
<evidence type="ECO:0000313" key="11">
    <source>
        <dbReference type="Proteomes" id="UP000193944"/>
    </source>
</evidence>
<organism evidence="10 11">
    <name type="scientific">Anaeromyces robustus</name>
    <dbReference type="NCBI Taxonomy" id="1754192"/>
    <lineage>
        <taxon>Eukaryota</taxon>
        <taxon>Fungi</taxon>
        <taxon>Fungi incertae sedis</taxon>
        <taxon>Chytridiomycota</taxon>
        <taxon>Chytridiomycota incertae sedis</taxon>
        <taxon>Neocallimastigomycetes</taxon>
        <taxon>Neocallimastigales</taxon>
        <taxon>Neocallimastigaceae</taxon>
        <taxon>Anaeromyces</taxon>
    </lineage>
</organism>
<evidence type="ECO:0000256" key="7">
    <source>
        <dbReference type="PROSITE-ProRule" id="PRU00261"/>
    </source>
</evidence>
<keyword evidence="7" id="KW-1015">Disulfide bond</keyword>
<dbReference type="SUPFAM" id="SSF57016">
    <property type="entry name" value="Plant lectins/antimicrobial peptides"/>
    <property type="match status" value="3"/>
</dbReference>
<evidence type="ECO:0000256" key="2">
    <source>
        <dbReference type="ARBA" id="ARBA00022669"/>
    </source>
</evidence>
<reference evidence="10 11" key="1">
    <citation type="submission" date="2016-08" db="EMBL/GenBank/DDBJ databases">
        <title>A Parts List for Fungal Cellulosomes Revealed by Comparative Genomics.</title>
        <authorList>
            <consortium name="DOE Joint Genome Institute"/>
            <person name="Haitjema C.H."/>
            <person name="Gilmore S.P."/>
            <person name="Henske J.K."/>
            <person name="Solomon K.V."/>
            <person name="De Groot R."/>
            <person name="Kuo A."/>
            <person name="Mondo S.J."/>
            <person name="Salamov A.A."/>
            <person name="Labutti K."/>
            <person name="Zhao Z."/>
            <person name="Chiniquy J."/>
            <person name="Barry K."/>
            <person name="Brewer H.M."/>
            <person name="Purvine S.O."/>
            <person name="Wright A.T."/>
            <person name="Boxma B."/>
            <person name="Van Alen T."/>
            <person name="Hackstein J.H."/>
            <person name="Baker S.E."/>
            <person name="Grigoriev I.V."/>
            <person name="O'Malley M.A."/>
        </authorList>
    </citation>
    <scope>NUCLEOTIDE SEQUENCE [LARGE SCALE GENOMIC DNA]</scope>
    <source>
        <strain evidence="10 11">S4</strain>
    </source>
</reference>
<keyword evidence="3" id="KW-0479">Metal-binding</keyword>
<comment type="cofactor">
    <cofactor evidence="1">
        <name>Co(2+)</name>
        <dbReference type="ChEBI" id="CHEBI:48828"/>
    </cofactor>
</comment>
<dbReference type="Proteomes" id="UP000193944">
    <property type="component" value="Unassembled WGS sequence"/>
</dbReference>
<dbReference type="GO" id="GO:0008061">
    <property type="term" value="F:chitin binding"/>
    <property type="evidence" value="ECO:0007669"/>
    <property type="project" value="UniProtKB-UniRule"/>
</dbReference>
<evidence type="ECO:0000256" key="8">
    <source>
        <dbReference type="SAM" id="SignalP"/>
    </source>
</evidence>
<dbReference type="InterPro" id="IPR018371">
    <property type="entry name" value="Chitin-binding_1_CS"/>
</dbReference>
<gene>
    <name evidence="10" type="ORF">BCR32DRAFT_215677</name>
</gene>
<dbReference type="Gene3D" id="3.80.10.10">
    <property type="entry name" value="Ribonuclease Inhibitor"/>
    <property type="match status" value="1"/>
</dbReference>
<dbReference type="SMART" id="SM00270">
    <property type="entry name" value="ChtBD1"/>
    <property type="match status" value="3"/>
</dbReference>
<dbReference type="PROSITE" id="PS50941">
    <property type="entry name" value="CHIT_BIND_I_2"/>
    <property type="match status" value="3"/>
</dbReference>
<dbReference type="Pfam" id="PF00187">
    <property type="entry name" value="Chitin_bind_1"/>
    <property type="match status" value="3"/>
</dbReference>
<feature type="disulfide bond" evidence="7">
    <location>
        <begin position="274"/>
        <end position="288"/>
    </location>
</feature>
<protein>
    <submittedName>
        <fullName evidence="10">RNI-like protein</fullName>
    </submittedName>
</protein>
<reference evidence="10 11" key="2">
    <citation type="submission" date="2016-08" db="EMBL/GenBank/DDBJ databases">
        <title>Pervasive Adenine N6-methylation of Active Genes in Fungi.</title>
        <authorList>
            <consortium name="DOE Joint Genome Institute"/>
            <person name="Mondo S.J."/>
            <person name="Dannebaum R.O."/>
            <person name="Kuo R.C."/>
            <person name="Labutti K."/>
            <person name="Haridas S."/>
            <person name="Kuo A."/>
            <person name="Salamov A."/>
            <person name="Ahrendt S.R."/>
            <person name="Lipzen A."/>
            <person name="Sullivan W."/>
            <person name="Andreopoulos W.B."/>
            <person name="Clum A."/>
            <person name="Lindquist E."/>
            <person name="Daum C."/>
            <person name="Ramamoorthy G.K."/>
            <person name="Gryganskyi A."/>
            <person name="Culley D."/>
            <person name="Magnuson J.K."/>
            <person name="James T.Y."/>
            <person name="O'Malley M.A."/>
            <person name="Stajich J.E."/>
            <person name="Spatafora J.W."/>
            <person name="Visel A."/>
            <person name="Grigoriev I.V."/>
        </authorList>
    </citation>
    <scope>NUCLEOTIDE SEQUENCE [LARGE SCALE GENOMIC DNA]</scope>
    <source>
        <strain evidence="10 11">S4</strain>
    </source>
</reference>
<evidence type="ECO:0000256" key="6">
    <source>
        <dbReference type="ARBA" id="ARBA00023277"/>
    </source>
</evidence>
<dbReference type="InterPro" id="IPR001002">
    <property type="entry name" value="Chitin-bd_1"/>
</dbReference>
<accession>A0A1Y1XMH1</accession>
<feature type="domain" description="Chitin-binding type-1" evidence="9">
    <location>
        <begin position="327"/>
        <end position="369"/>
    </location>
</feature>
<dbReference type="EMBL" id="MCFG01000014">
    <property type="protein sequence ID" value="ORX86947.1"/>
    <property type="molecule type" value="Genomic_DNA"/>
</dbReference>
<keyword evidence="11" id="KW-1185">Reference proteome</keyword>
<dbReference type="SUPFAM" id="SSF52058">
    <property type="entry name" value="L domain-like"/>
    <property type="match status" value="1"/>
</dbReference>
<name>A0A1Y1XMH1_9FUNG</name>
<feature type="disulfide bond" evidence="7">
    <location>
        <begin position="269"/>
        <end position="281"/>
    </location>
</feature>
<feature type="signal peptide" evidence="8">
    <location>
        <begin position="1"/>
        <end position="18"/>
    </location>
</feature>
<evidence type="ECO:0000256" key="5">
    <source>
        <dbReference type="ARBA" id="ARBA00022801"/>
    </source>
</evidence>
<feature type="disulfide bond" evidence="7">
    <location>
        <begin position="337"/>
        <end position="349"/>
    </location>
</feature>
<evidence type="ECO:0000256" key="3">
    <source>
        <dbReference type="ARBA" id="ARBA00022723"/>
    </source>
</evidence>
<dbReference type="CDD" id="cd00035">
    <property type="entry name" value="ChtBD1"/>
    <property type="match status" value="2"/>
</dbReference>
<dbReference type="GO" id="GO:0046872">
    <property type="term" value="F:metal ion binding"/>
    <property type="evidence" value="ECO:0007669"/>
    <property type="project" value="UniProtKB-KW"/>
</dbReference>
<keyword evidence="2 7" id="KW-0147">Chitin-binding</keyword>
<dbReference type="GO" id="GO:0016787">
    <property type="term" value="F:hydrolase activity"/>
    <property type="evidence" value="ECO:0007669"/>
    <property type="project" value="UniProtKB-KW"/>
</dbReference>
<comment type="caution">
    <text evidence="7">Lacks conserved residue(s) required for the propagation of feature annotation.</text>
</comment>
<dbReference type="AlphaFoldDB" id="A0A1Y1XMH1"/>
<feature type="disulfide bond" evidence="7">
    <location>
        <begin position="342"/>
        <end position="356"/>
    </location>
</feature>
<feature type="domain" description="Chitin-binding type-1" evidence="9">
    <location>
        <begin position="259"/>
        <end position="303"/>
    </location>
</feature>
<dbReference type="PROSITE" id="PS00026">
    <property type="entry name" value="CHIT_BIND_I_1"/>
    <property type="match status" value="1"/>
</dbReference>
<feature type="domain" description="Chitin-binding type-1" evidence="9">
    <location>
        <begin position="395"/>
        <end position="436"/>
    </location>
</feature>
<feature type="disulfide bond" evidence="7">
    <location>
        <begin position="410"/>
        <end position="424"/>
    </location>
</feature>